<organism evidence="1">
    <name type="scientific">viral metagenome</name>
    <dbReference type="NCBI Taxonomy" id="1070528"/>
    <lineage>
        <taxon>unclassified sequences</taxon>
        <taxon>metagenomes</taxon>
        <taxon>organismal metagenomes</taxon>
    </lineage>
</organism>
<accession>A0A6C0ESH6</accession>
<evidence type="ECO:0000313" key="1">
    <source>
        <dbReference type="EMBL" id="QHT31279.1"/>
    </source>
</evidence>
<reference evidence="1" key="1">
    <citation type="journal article" date="2020" name="Nature">
        <title>Giant virus diversity and host interactions through global metagenomics.</title>
        <authorList>
            <person name="Schulz F."/>
            <person name="Roux S."/>
            <person name="Paez-Espino D."/>
            <person name="Jungbluth S."/>
            <person name="Walsh D.A."/>
            <person name="Denef V.J."/>
            <person name="McMahon K.D."/>
            <person name="Konstantinidis K.T."/>
            <person name="Eloe-Fadrosh E.A."/>
            <person name="Kyrpides N.C."/>
            <person name="Woyke T."/>
        </authorList>
    </citation>
    <scope>NUCLEOTIDE SEQUENCE</scope>
    <source>
        <strain evidence="1">GVMAG-M-3300009155-2</strain>
    </source>
</reference>
<name>A0A6C0ESH6_9ZZZZ</name>
<dbReference type="AlphaFoldDB" id="A0A6C0ESH6"/>
<proteinExistence type="predicted"/>
<sequence>MGQSLLRMDTYQQPVNYNCHICKENGNIPNILGRFFQIDEYHIQCNGCNTIFQKVRAESSYVATIVSVIHDINIIE</sequence>
<protein>
    <submittedName>
        <fullName evidence="1">Uncharacterized protein</fullName>
    </submittedName>
</protein>
<dbReference type="EMBL" id="MN738917">
    <property type="protein sequence ID" value="QHT31279.1"/>
    <property type="molecule type" value="Genomic_DNA"/>
</dbReference>